<comment type="caution">
    <text evidence="1">The sequence shown here is derived from an EMBL/GenBank/DDBJ whole genome shotgun (WGS) entry which is preliminary data.</text>
</comment>
<evidence type="ECO:0000313" key="1">
    <source>
        <dbReference type="EMBL" id="GAA4289036.1"/>
    </source>
</evidence>
<dbReference type="Proteomes" id="UP001499841">
    <property type="component" value="Unassembled WGS sequence"/>
</dbReference>
<organism evidence="1 2">
    <name type="scientific">Georgenia daeguensis</name>
    <dbReference type="NCBI Taxonomy" id="908355"/>
    <lineage>
        <taxon>Bacteria</taxon>
        <taxon>Bacillati</taxon>
        <taxon>Actinomycetota</taxon>
        <taxon>Actinomycetes</taxon>
        <taxon>Micrococcales</taxon>
        <taxon>Bogoriellaceae</taxon>
        <taxon>Georgenia</taxon>
    </lineage>
</organism>
<name>A0ABP8EYJ0_9MICO</name>
<sequence>MAVVKDVVGRHPVPTAVDLEVMAVGVVGAAAKALFVVRWQDRAIWVGPGPLGPVREHRFHVRHQSDHLSPYCCRDEGFAAGG</sequence>
<dbReference type="EMBL" id="BAABBA010000021">
    <property type="protein sequence ID" value="GAA4289036.1"/>
    <property type="molecule type" value="Genomic_DNA"/>
</dbReference>
<protein>
    <submittedName>
        <fullName evidence="1">Uncharacterized protein</fullName>
    </submittedName>
</protein>
<gene>
    <name evidence="1" type="ORF">GCM10022262_33970</name>
</gene>
<proteinExistence type="predicted"/>
<keyword evidence="2" id="KW-1185">Reference proteome</keyword>
<reference evidence="2" key="1">
    <citation type="journal article" date="2019" name="Int. J. Syst. Evol. Microbiol.">
        <title>The Global Catalogue of Microorganisms (GCM) 10K type strain sequencing project: providing services to taxonomists for standard genome sequencing and annotation.</title>
        <authorList>
            <consortium name="The Broad Institute Genomics Platform"/>
            <consortium name="The Broad Institute Genome Sequencing Center for Infectious Disease"/>
            <person name="Wu L."/>
            <person name="Ma J."/>
        </authorList>
    </citation>
    <scope>NUCLEOTIDE SEQUENCE [LARGE SCALE GENOMIC DNA]</scope>
    <source>
        <strain evidence="2">JCM 17459</strain>
    </source>
</reference>
<evidence type="ECO:0000313" key="2">
    <source>
        <dbReference type="Proteomes" id="UP001499841"/>
    </source>
</evidence>
<accession>A0ABP8EYJ0</accession>